<evidence type="ECO:0000256" key="10">
    <source>
        <dbReference type="SAM" id="MobiDB-lite"/>
    </source>
</evidence>
<dbReference type="SUPFAM" id="SSF48452">
    <property type="entry name" value="TPR-like"/>
    <property type="match status" value="1"/>
</dbReference>
<dbReference type="GO" id="GO:0005886">
    <property type="term" value="C:plasma membrane"/>
    <property type="evidence" value="ECO:0007669"/>
    <property type="project" value="UniProtKB-SubCell"/>
</dbReference>
<evidence type="ECO:0000313" key="13">
    <source>
        <dbReference type="Proteomes" id="UP000663829"/>
    </source>
</evidence>
<accession>A0A814CPU9</accession>
<evidence type="ECO:0000256" key="1">
    <source>
        <dbReference type="ARBA" id="ARBA00004236"/>
    </source>
</evidence>
<dbReference type="EMBL" id="CAJNOQ010002211">
    <property type="protein sequence ID" value="CAF0945171.1"/>
    <property type="molecule type" value="Genomic_DNA"/>
</dbReference>
<evidence type="ECO:0000256" key="9">
    <source>
        <dbReference type="ARBA" id="ARBA00023136"/>
    </source>
</evidence>
<dbReference type="AlphaFoldDB" id="A0A814CPU9"/>
<dbReference type="SMART" id="SM00390">
    <property type="entry name" value="GoLoco"/>
    <property type="match status" value="4"/>
</dbReference>
<reference evidence="11" key="1">
    <citation type="submission" date="2021-02" db="EMBL/GenBank/DDBJ databases">
        <authorList>
            <person name="Nowell W R."/>
        </authorList>
    </citation>
    <scope>NUCLEOTIDE SEQUENCE</scope>
</reference>
<keyword evidence="9" id="KW-0472">Membrane</keyword>
<dbReference type="PROSITE" id="PS50877">
    <property type="entry name" value="GOLOCO"/>
    <property type="match status" value="3"/>
</dbReference>
<keyword evidence="7" id="KW-0677">Repeat</keyword>
<evidence type="ECO:0000256" key="7">
    <source>
        <dbReference type="ARBA" id="ARBA00022737"/>
    </source>
</evidence>
<dbReference type="GO" id="GO:0005092">
    <property type="term" value="F:GDP-dissociation inhibitor activity"/>
    <property type="evidence" value="ECO:0007669"/>
    <property type="project" value="TreeGrafter"/>
</dbReference>
<dbReference type="InterPro" id="IPR052386">
    <property type="entry name" value="GPSM"/>
</dbReference>
<dbReference type="PANTHER" id="PTHR45954:SF1">
    <property type="entry name" value="LD33695P"/>
    <property type="match status" value="1"/>
</dbReference>
<feature type="non-terminal residue" evidence="11">
    <location>
        <position position="1"/>
    </location>
</feature>
<dbReference type="GO" id="GO:0000132">
    <property type="term" value="P:establishment of mitotic spindle orientation"/>
    <property type="evidence" value="ECO:0007669"/>
    <property type="project" value="TreeGrafter"/>
</dbReference>
<dbReference type="InterPro" id="IPR003109">
    <property type="entry name" value="GoLoco_motif"/>
</dbReference>
<evidence type="ECO:0000256" key="6">
    <source>
        <dbReference type="ARBA" id="ARBA00022553"/>
    </source>
</evidence>
<evidence type="ECO:0000256" key="3">
    <source>
        <dbReference type="ARBA" id="ARBA00006600"/>
    </source>
</evidence>
<dbReference type="GO" id="GO:0005938">
    <property type="term" value="C:cell cortex"/>
    <property type="evidence" value="ECO:0007669"/>
    <property type="project" value="TreeGrafter"/>
</dbReference>
<evidence type="ECO:0000256" key="8">
    <source>
        <dbReference type="ARBA" id="ARBA00022803"/>
    </source>
</evidence>
<keyword evidence="6" id="KW-0597">Phosphoprotein</keyword>
<dbReference type="Gene3D" id="1.25.40.10">
    <property type="entry name" value="Tetratricopeptide repeat domain"/>
    <property type="match status" value="3"/>
</dbReference>
<evidence type="ECO:0000313" key="11">
    <source>
        <dbReference type="EMBL" id="CAF0945171.1"/>
    </source>
</evidence>
<dbReference type="Proteomes" id="UP000663829">
    <property type="component" value="Unassembled WGS sequence"/>
</dbReference>
<dbReference type="SMART" id="SM00028">
    <property type="entry name" value="TPR"/>
    <property type="match status" value="3"/>
</dbReference>
<dbReference type="EMBL" id="CAJOBC010002211">
    <property type="protein sequence ID" value="CAF3721387.1"/>
    <property type="molecule type" value="Genomic_DNA"/>
</dbReference>
<feature type="region of interest" description="Disordered" evidence="10">
    <location>
        <begin position="264"/>
        <end position="283"/>
    </location>
</feature>
<evidence type="ECO:0000256" key="5">
    <source>
        <dbReference type="ARBA" id="ARBA00022490"/>
    </source>
</evidence>
<keyword evidence="13" id="KW-1185">Reference proteome</keyword>
<protein>
    <recommendedName>
        <fullName evidence="14">G-protein-signaling modulator 2</fullName>
    </recommendedName>
</protein>
<proteinExistence type="inferred from homology"/>
<comment type="caution">
    <text evidence="11">The sequence shown here is derived from an EMBL/GenBank/DDBJ whole genome shotgun (WGS) entry which is preliminary data.</text>
</comment>
<dbReference type="InterPro" id="IPR019734">
    <property type="entry name" value="TPR_rpt"/>
</dbReference>
<name>A0A814CPU9_9BILA</name>
<organism evidence="11 13">
    <name type="scientific">Didymodactylos carnosus</name>
    <dbReference type="NCBI Taxonomy" id="1234261"/>
    <lineage>
        <taxon>Eukaryota</taxon>
        <taxon>Metazoa</taxon>
        <taxon>Spiralia</taxon>
        <taxon>Gnathifera</taxon>
        <taxon>Rotifera</taxon>
        <taxon>Eurotatoria</taxon>
        <taxon>Bdelloidea</taxon>
        <taxon>Philodinida</taxon>
        <taxon>Philodinidae</taxon>
        <taxon>Didymodactylos</taxon>
    </lineage>
</organism>
<dbReference type="OrthoDB" id="286233at2759"/>
<dbReference type="Proteomes" id="UP000681722">
    <property type="component" value="Unassembled WGS sequence"/>
</dbReference>
<evidence type="ECO:0000313" key="12">
    <source>
        <dbReference type="EMBL" id="CAF3721387.1"/>
    </source>
</evidence>
<gene>
    <name evidence="11" type="ORF">GPM918_LOCUS10931</name>
    <name evidence="12" type="ORF">SRO942_LOCUS10932</name>
</gene>
<sequence>QNLDLIRELNDKVAEGRTLGNIGNVNYLLHDYATSIEYLEKRLVIAKECNDVPGQRRAHGNLGNAYLYLDDCDKALHHYREALLNGEIMNDTTFIARTYFTIGRIYLLKQDYDTSIYFHEKHLNLARQLNDSVGQCRAYLILSQLYQKIGQNEKANKYESLHRALAREIGETPIRSIDDEEWHRYLMRSNDQIPLQNMAIDKRLRLEASTMQTPANTPVKNLRADSINIVMSDTPSDTKSDDQRPLIQNNNNHHQSDLKSFAGTHLSDEKKSQKQKNSNSLRTAFFPKKLPIPYRKESLPAGHDELVELVCRMQKTRFEDQRCHFKTNEPEPNTRGHRPSAQLEDILNTVDRLQQLRLNDQRTTMPSNYRNDIEEEAEEQHEQVTNNISTMHTNKQEKQNGPDEHFLDMLIKCQDSRFNDQRATLPGDQNRRFSTRPLSSTTVTTTKKTLSSTTLPDDEFFSLLDRVQSRRLNEQRSDLPLVTISTKRSTVKQ</sequence>
<keyword evidence="5" id="KW-0963">Cytoplasm</keyword>
<evidence type="ECO:0000256" key="2">
    <source>
        <dbReference type="ARBA" id="ARBA00004496"/>
    </source>
</evidence>
<dbReference type="PANTHER" id="PTHR45954">
    <property type="entry name" value="LD33695P"/>
    <property type="match status" value="1"/>
</dbReference>
<dbReference type="InterPro" id="IPR011990">
    <property type="entry name" value="TPR-like_helical_dom_sf"/>
</dbReference>
<keyword evidence="8" id="KW-0802">TPR repeat</keyword>
<dbReference type="Pfam" id="PF02188">
    <property type="entry name" value="GoLoco"/>
    <property type="match status" value="2"/>
</dbReference>
<comment type="subcellular location">
    <subcellularLocation>
        <location evidence="1">Cell membrane</location>
    </subcellularLocation>
    <subcellularLocation>
        <location evidence="2">Cytoplasm</location>
    </subcellularLocation>
</comment>
<comment type="similarity">
    <text evidence="3">Belongs to the GPSM family.</text>
</comment>
<evidence type="ECO:0008006" key="14">
    <source>
        <dbReference type="Google" id="ProtNLM"/>
    </source>
</evidence>
<dbReference type="GO" id="GO:0001965">
    <property type="term" value="F:G-protein alpha-subunit binding"/>
    <property type="evidence" value="ECO:0007669"/>
    <property type="project" value="TreeGrafter"/>
</dbReference>
<keyword evidence="4" id="KW-1003">Cell membrane</keyword>
<dbReference type="Pfam" id="PF13424">
    <property type="entry name" value="TPR_12"/>
    <property type="match status" value="2"/>
</dbReference>
<evidence type="ECO:0000256" key="4">
    <source>
        <dbReference type="ARBA" id="ARBA00022475"/>
    </source>
</evidence>
<feature type="region of interest" description="Disordered" evidence="10">
    <location>
        <begin position="231"/>
        <end position="258"/>
    </location>
</feature>